<dbReference type="EMBL" id="VHSH01000001">
    <property type="protein sequence ID" value="TQV83452.1"/>
    <property type="molecule type" value="Genomic_DNA"/>
</dbReference>
<keyword evidence="3 5" id="KW-1133">Transmembrane helix</keyword>
<dbReference type="PANTHER" id="PTHR33507">
    <property type="entry name" value="INNER MEMBRANE PROTEIN YBBJ"/>
    <property type="match status" value="1"/>
</dbReference>
<keyword evidence="8" id="KW-1185">Reference proteome</keyword>
<sequence length="148" mass="16500">MTGFDQIEFWHWWIAAVAFAAIEVFAPSAAFVWMGASAGLVGFLLLLFPGMGWEIQFLIFAIFSVATVAGWRIYRVRHPAVLSDPNLNRRGNEYVDRSFTIEEAIVNGNAKMKIDGVIWKIRGEDLPAGSRVRVTAVESTVLRVEADP</sequence>
<dbReference type="InterPro" id="IPR052165">
    <property type="entry name" value="Membrane_assoc_protease"/>
</dbReference>
<dbReference type="InterPro" id="IPR012340">
    <property type="entry name" value="NA-bd_OB-fold"/>
</dbReference>
<evidence type="ECO:0000256" key="1">
    <source>
        <dbReference type="ARBA" id="ARBA00004141"/>
    </source>
</evidence>
<feature type="transmembrane region" description="Helical" evidence="5">
    <location>
        <begin position="55"/>
        <end position="74"/>
    </location>
</feature>
<comment type="subcellular location">
    <subcellularLocation>
        <location evidence="1">Membrane</location>
        <topology evidence="1">Multi-pass membrane protein</topology>
    </subcellularLocation>
</comment>
<proteinExistence type="predicted"/>
<evidence type="ECO:0000256" key="2">
    <source>
        <dbReference type="ARBA" id="ARBA00022692"/>
    </source>
</evidence>
<dbReference type="RefSeq" id="WP_142894689.1">
    <property type="nucleotide sequence ID" value="NZ_ML660052.1"/>
</dbReference>
<feature type="domain" description="NfeD-like C-terminal" evidence="6">
    <location>
        <begin position="92"/>
        <end position="145"/>
    </location>
</feature>
<evidence type="ECO:0000259" key="6">
    <source>
        <dbReference type="Pfam" id="PF01957"/>
    </source>
</evidence>
<reference evidence="7 8" key="1">
    <citation type="submission" date="2019-06" db="EMBL/GenBank/DDBJ databases">
        <title>Whole genome sequence for Rhodospirillaceae sp. R148.</title>
        <authorList>
            <person name="Wang G."/>
        </authorList>
    </citation>
    <scope>NUCLEOTIDE SEQUENCE [LARGE SCALE GENOMIC DNA]</scope>
    <source>
        <strain evidence="7 8">R148</strain>
    </source>
</reference>
<dbReference type="OrthoDB" id="9810336at2"/>
<dbReference type="Proteomes" id="UP000315252">
    <property type="component" value="Unassembled WGS sequence"/>
</dbReference>
<keyword evidence="4 5" id="KW-0472">Membrane</keyword>
<gene>
    <name evidence="7" type="ORF">FKG95_02345</name>
</gene>
<accession>A0A545U1V2</accession>
<dbReference type="Pfam" id="PF01957">
    <property type="entry name" value="NfeD"/>
    <property type="match status" value="1"/>
</dbReference>
<dbReference type="PANTHER" id="PTHR33507:SF3">
    <property type="entry name" value="INNER MEMBRANE PROTEIN YBBJ"/>
    <property type="match status" value="1"/>
</dbReference>
<evidence type="ECO:0000256" key="3">
    <source>
        <dbReference type="ARBA" id="ARBA00022989"/>
    </source>
</evidence>
<organism evidence="7 8">
    <name type="scientific">Denitrobaculum tricleocarpae</name>
    <dbReference type="NCBI Taxonomy" id="2591009"/>
    <lineage>
        <taxon>Bacteria</taxon>
        <taxon>Pseudomonadati</taxon>
        <taxon>Pseudomonadota</taxon>
        <taxon>Alphaproteobacteria</taxon>
        <taxon>Rhodospirillales</taxon>
        <taxon>Rhodospirillaceae</taxon>
        <taxon>Denitrobaculum</taxon>
    </lineage>
</organism>
<evidence type="ECO:0000256" key="4">
    <source>
        <dbReference type="ARBA" id="ARBA00023136"/>
    </source>
</evidence>
<evidence type="ECO:0000313" key="8">
    <source>
        <dbReference type="Proteomes" id="UP000315252"/>
    </source>
</evidence>
<dbReference type="GO" id="GO:0005886">
    <property type="term" value="C:plasma membrane"/>
    <property type="evidence" value="ECO:0007669"/>
    <property type="project" value="TreeGrafter"/>
</dbReference>
<dbReference type="AlphaFoldDB" id="A0A545U1V2"/>
<dbReference type="Gene3D" id="2.40.50.140">
    <property type="entry name" value="Nucleic acid-binding proteins"/>
    <property type="match status" value="1"/>
</dbReference>
<keyword evidence="2 5" id="KW-0812">Transmembrane</keyword>
<evidence type="ECO:0000256" key="5">
    <source>
        <dbReference type="SAM" id="Phobius"/>
    </source>
</evidence>
<dbReference type="InterPro" id="IPR002810">
    <property type="entry name" value="NfeD-like_C"/>
</dbReference>
<comment type="caution">
    <text evidence="7">The sequence shown here is derived from an EMBL/GenBank/DDBJ whole genome shotgun (WGS) entry which is preliminary data.</text>
</comment>
<evidence type="ECO:0000313" key="7">
    <source>
        <dbReference type="EMBL" id="TQV83452.1"/>
    </source>
</evidence>
<protein>
    <submittedName>
        <fullName evidence="7">NfeD family protein</fullName>
    </submittedName>
</protein>
<feature type="transmembrane region" description="Helical" evidence="5">
    <location>
        <begin position="12"/>
        <end position="35"/>
    </location>
</feature>
<name>A0A545U1V2_9PROT</name>